<evidence type="ECO:0000313" key="8">
    <source>
        <dbReference type="EMBL" id="KAK9175491.1"/>
    </source>
</evidence>
<dbReference type="Pfam" id="PF02365">
    <property type="entry name" value="NAM"/>
    <property type="match status" value="1"/>
</dbReference>
<dbReference type="InterPro" id="IPR036093">
    <property type="entry name" value="NAC_dom_sf"/>
</dbReference>
<keyword evidence="4" id="KW-0539">Nucleus</keyword>
<evidence type="ECO:0000256" key="4">
    <source>
        <dbReference type="ARBA" id="ARBA00023242"/>
    </source>
</evidence>
<keyword evidence="1" id="KW-0805">Transcription regulation</keyword>
<proteinExistence type="predicted"/>
<dbReference type="PROSITE" id="PS51005">
    <property type="entry name" value="NAC"/>
    <property type="match status" value="1"/>
</dbReference>
<evidence type="ECO:0000256" key="1">
    <source>
        <dbReference type="ARBA" id="ARBA00023015"/>
    </source>
</evidence>
<evidence type="ECO:0000256" key="2">
    <source>
        <dbReference type="ARBA" id="ARBA00023125"/>
    </source>
</evidence>
<feature type="region of interest" description="Disordered" evidence="5">
    <location>
        <begin position="210"/>
        <end position="271"/>
    </location>
</feature>
<feature type="compositionally biased region" description="Polar residues" evidence="5">
    <location>
        <begin position="323"/>
        <end position="339"/>
    </location>
</feature>
<keyword evidence="6" id="KW-0812">Transmembrane</keyword>
<evidence type="ECO:0000259" key="7">
    <source>
        <dbReference type="PROSITE" id="PS51005"/>
    </source>
</evidence>
<feature type="region of interest" description="Disordered" evidence="5">
    <location>
        <begin position="321"/>
        <end position="341"/>
    </location>
</feature>
<keyword evidence="6" id="KW-1133">Transmembrane helix</keyword>
<reference evidence="8 9" key="1">
    <citation type="submission" date="2024-05" db="EMBL/GenBank/DDBJ databases">
        <title>Haplotype-resolved chromosome-level genome assembly of Huyou (Citrus changshanensis).</title>
        <authorList>
            <person name="Miao C."/>
            <person name="Chen W."/>
            <person name="Wu Y."/>
            <person name="Wang L."/>
            <person name="Zhao S."/>
            <person name="Grierson D."/>
            <person name="Xu C."/>
            <person name="Chen K."/>
        </authorList>
    </citation>
    <scope>NUCLEOTIDE SEQUENCE [LARGE SCALE GENOMIC DNA]</scope>
    <source>
        <strain evidence="8">01-14</strain>
        <tissue evidence="8">Leaf</tissue>
    </source>
</reference>
<feature type="compositionally biased region" description="Polar residues" evidence="5">
    <location>
        <begin position="255"/>
        <end position="266"/>
    </location>
</feature>
<dbReference type="SUPFAM" id="SSF101941">
    <property type="entry name" value="NAC domain"/>
    <property type="match status" value="1"/>
</dbReference>
<dbReference type="InterPro" id="IPR003441">
    <property type="entry name" value="NAC-dom"/>
</dbReference>
<keyword evidence="9" id="KW-1185">Reference proteome</keyword>
<accession>A0AAP0QD14</accession>
<protein>
    <recommendedName>
        <fullName evidence="7">NAC domain-containing protein</fullName>
    </recommendedName>
</protein>
<feature type="domain" description="NAC" evidence="7">
    <location>
        <begin position="17"/>
        <end position="202"/>
    </location>
</feature>
<dbReference type="AlphaFoldDB" id="A0AAP0QD14"/>
<sequence>MAGVSRETQMSIEASSMFPGFRFSPTDVELISFYLKKKMEGSEKCVEVISEIEICRYEPWDLPAKSVIQSDNEWFFFCARGRKYPNGSQSRRATELGYWKATGKERNVKSGSNVIGTKRTLVFHIGRAPKGERTEWIMHEYCMQGGSQVISVIFTISISYSASHLLGFGVTNWEPHVVIKQTEEPKSYFAYDSLVVCRLRKNSEFRLNKTSTRASQHRRVHNSNCAVSEGGTDQTGMSEGDKAVECSSKKCSSSHDSYSIEQTDSASEAEEKLLDDVNLTESSSHQKDCPGEEDFYADILKDDIINLDSLSAMLPLPPALASQQETGRNSQQQGETFSFQAGPFQGTASRRIKLRKQKLGLCHFRELSSEKSKRQESKRPECLLSKFVGMTVHHRLVSVGFGLLTLLALFIFLLGGFWPIKNLTRAALNKNLWH</sequence>
<dbReference type="PANTHER" id="PTHR31744">
    <property type="entry name" value="PROTEIN CUP-SHAPED COTYLEDON 2-RELATED"/>
    <property type="match status" value="1"/>
</dbReference>
<keyword evidence="2" id="KW-0238">DNA-binding</keyword>
<dbReference type="Gene3D" id="2.170.150.80">
    <property type="entry name" value="NAC domain"/>
    <property type="match status" value="1"/>
</dbReference>
<evidence type="ECO:0000256" key="6">
    <source>
        <dbReference type="SAM" id="Phobius"/>
    </source>
</evidence>
<evidence type="ECO:0000256" key="3">
    <source>
        <dbReference type="ARBA" id="ARBA00023163"/>
    </source>
</evidence>
<feature type="compositionally biased region" description="Polar residues" evidence="5">
    <location>
        <begin position="222"/>
        <end position="237"/>
    </location>
</feature>
<comment type="caution">
    <text evidence="8">The sequence shown here is derived from an EMBL/GenBank/DDBJ whole genome shotgun (WGS) entry which is preliminary data.</text>
</comment>
<gene>
    <name evidence="8" type="ORF">WN944_027498</name>
</gene>
<dbReference type="EMBL" id="JBCGBO010000025">
    <property type="protein sequence ID" value="KAK9175491.1"/>
    <property type="molecule type" value="Genomic_DNA"/>
</dbReference>
<organism evidence="8 9">
    <name type="scientific">Citrus x changshan-huyou</name>
    <dbReference type="NCBI Taxonomy" id="2935761"/>
    <lineage>
        <taxon>Eukaryota</taxon>
        <taxon>Viridiplantae</taxon>
        <taxon>Streptophyta</taxon>
        <taxon>Embryophyta</taxon>
        <taxon>Tracheophyta</taxon>
        <taxon>Spermatophyta</taxon>
        <taxon>Magnoliopsida</taxon>
        <taxon>eudicotyledons</taxon>
        <taxon>Gunneridae</taxon>
        <taxon>Pentapetalae</taxon>
        <taxon>rosids</taxon>
        <taxon>malvids</taxon>
        <taxon>Sapindales</taxon>
        <taxon>Rutaceae</taxon>
        <taxon>Aurantioideae</taxon>
        <taxon>Citrus</taxon>
    </lineage>
</organism>
<evidence type="ECO:0000256" key="5">
    <source>
        <dbReference type="SAM" id="MobiDB-lite"/>
    </source>
</evidence>
<feature type="compositionally biased region" description="Basic and acidic residues" evidence="5">
    <location>
        <begin position="239"/>
        <end position="248"/>
    </location>
</feature>
<evidence type="ECO:0000313" key="9">
    <source>
        <dbReference type="Proteomes" id="UP001428341"/>
    </source>
</evidence>
<dbReference type="Proteomes" id="UP001428341">
    <property type="component" value="Unassembled WGS sequence"/>
</dbReference>
<dbReference type="GO" id="GO:0006355">
    <property type="term" value="P:regulation of DNA-templated transcription"/>
    <property type="evidence" value="ECO:0007669"/>
    <property type="project" value="InterPro"/>
</dbReference>
<keyword evidence="3" id="KW-0804">Transcription</keyword>
<keyword evidence="6" id="KW-0472">Membrane</keyword>
<feature type="transmembrane region" description="Helical" evidence="6">
    <location>
        <begin position="396"/>
        <end position="420"/>
    </location>
</feature>
<dbReference type="GO" id="GO:0003677">
    <property type="term" value="F:DNA binding"/>
    <property type="evidence" value="ECO:0007669"/>
    <property type="project" value="UniProtKB-KW"/>
</dbReference>
<name>A0AAP0QD14_9ROSI</name>